<dbReference type="EMBL" id="LAZR01000204">
    <property type="protein sequence ID" value="KKN82172.1"/>
    <property type="molecule type" value="Genomic_DNA"/>
</dbReference>
<feature type="domain" description="Fe/B12 periplasmic-binding" evidence="2">
    <location>
        <begin position="22"/>
        <end position="271"/>
    </location>
</feature>
<comment type="caution">
    <text evidence="3">The sequence shown here is derived from an EMBL/GenBank/DDBJ whole genome shotgun (WGS) entry which is preliminary data.</text>
</comment>
<name>A0A0F9U4E6_9ZZZZ</name>
<dbReference type="InterPro" id="IPR002491">
    <property type="entry name" value="ABC_transptr_periplasmic_BD"/>
</dbReference>
<accession>A0A0F9U4E6</accession>
<dbReference type="Pfam" id="PF01497">
    <property type="entry name" value="Peripla_BP_2"/>
    <property type="match status" value="1"/>
</dbReference>
<dbReference type="InterPro" id="IPR050902">
    <property type="entry name" value="ABC_Transporter_SBP"/>
</dbReference>
<evidence type="ECO:0000313" key="3">
    <source>
        <dbReference type="EMBL" id="KKN82172.1"/>
    </source>
</evidence>
<dbReference type="PANTHER" id="PTHR30535">
    <property type="entry name" value="VITAMIN B12-BINDING PROTEIN"/>
    <property type="match status" value="1"/>
</dbReference>
<organism evidence="3">
    <name type="scientific">marine sediment metagenome</name>
    <dbReference type="NCBI Taxonomy" id="412755"/>
    <lineage>
        <taxon>unclassified sequences</taxon>
        <taxon>metagenomes</taxon>
        <taxon>ecological metagenomes</taxon>
    </lineage>
</organism>
<dbReference type="InterPro" id="IPR054828">
    <property type="entry name" value="Vit_B12_bind_prot"/>
</dbReference>
<dbReference type="PROSITE" id="PS50983">
    <property type="entry name" value="FE_B12_PBP"/>
    <property type="match status" value="1"/>
</dbReference>
<sequence>MRGWLIAGLLLLTCLPGMASSRVVSLAPFLTDIVIMLDATDQLVGVLDGDNVAPELDDVPRIGGYQTLSLELIAAQKPEVVLAWTSGNPEELLRRLESWGITVLRFDPKRLEDITVMVNQLGAVLGKNAHAAELNRRYLASLQQLARPLDKDSPRVFIQLWDDPLYTVSGAQLIGDALNHCGAHNVFQGLPGLAPQVGREGVLAVDPDLIIVLADDQKMAGQWLERWRQFPRLKAVEQNGLKMLESDSLVKPTPVVVEGLERLCALVQQSR</sequence>
<dbReference type="GO" id="GO:0071281">
    <property type="term" value="P:cellular response to iron ion"/>
    <property type="evidence" value="ECO:0007669"/>
    <property type="project" value="TreeGrafter"/>
</dbReference>
<proteinExistence type="predicted"/>
<dbReference type="PANTHER" id="PTHR30535:SF34">
    <property type="entry name" value="MOLYBDATE-BINDING PROTEIN MOLA"/>
    <property type="match status" value="1"/>
</dbReference>
<evidence type="ECO:0000259" key="2">
    <source>
        <dbReference type="PROSITE" id="PS50983"/>
    </source>
</evidence>
<evidence type="ECO:0000256" key="1">
    <source>
        <dbReference type="ARBA" id="ARBA00022729"/>
    </source>
</evidence>
<protein>
    <recommendedName>
        <fullName evidence="2">Fe/B12 periplasmic-binding domain-containing protein</fullName>
    </recommendedName>
</protein>
<dbReference type="AlphaFoldDB" id="A0A0F9U4E6"/>
<keyword evidence="1" id="KW-0732">Signal</keyword>
<gene>
    <name evidence="3" type="ORF">LCGC14_0311580</name>
</gene>
<dbReference type="NCBIfam" id="NF038402">
    <property type="entry name" value="TroA_like"/>
    <property type="match status" value="1"/>
</dbReference>
<dbReference type="Gene3D" id="3.40.50.1980">
    <property type="entry name" value="Nitrogenase molybdenum iron protein domain"/>
    <property type="match status" value="2"/>
</dbReference>
<reference evidence="3" key="1">
    <citation type="journal article" date="2015" name="Nature">
        <title>Complex archaea that bridge the gap between prokaryotes and eukaryotes.</title>
        <authorList>
            <person name="Spang A."/>
            <person name="Saw J.H."/>
            <person name="Jorgensen S.L."/>
            <person name="Zaremba-Niedzwiedzka K."/>
            <person name="Martijn J."/>
            <person name="Lind A.E."/>
            <person name="van Eijk R."/>
            <person name="Schleper C."/>
            <person name="Guy L."/>
            <person name="Ettema T.J."/>
        </authorList>
    </citation>
    <scope>NUCLEOTIDE SEQUENCE</scope>
</reference>
<dbReference type="SUPFAM" id="SSF53807">
    <property type="entry name" value="Helical backbone' metal receptor"/>
    <property type="match status" value="1"/>
</dbReference>